<dbReference type="Gene3D" id="1.10.10.60">
    <property type="entry name" value="Homeodomain-like"/>
    <property type="match status" value="1"/>
</dbReference>
<dbReference type="PROSITE" id="PS51294">
    <property type="entry name" value="HTH_MYB"/>
    <property type="match status" value="1"/>
</dbReference>
<dbReference type="PANTHER" id="PTHR47999:SF24">
    <property type="entry name" value="TRANSCRIPTION FACTOR MYB90"/>
    <property type="match status" value="1"/>
</dbReference>
<evidence type="ECO:0000259" key="9">
    <source>
        <dbReference type="PROSITE" id="PS51294"/>
    </source>
</evidence>
<proteinExistence type="predicted"/>
<sequence>MEGSSSRVRKGAWSRYEDELLKACVQIHGEGNWHLVPERAGLKRCRKSCRLRWLNYLKPNIKRGNFSEDEVDLMIRLHKLLGNSIWHENVWLTSNVSIPCNSIS</sequence>
<dbReference type="PANTHER" id="PTHR47999">
    <property type="entry name" value="TRANSCRIPTION FACTOR MYB8-RELATED-RELATED"/>
    <property type="match status" value="1"/>
</dbReference>
<feature type="domain" description="Myb-like" evidence="8">
    <location>
        <begin position="5"/>
        <end position="57"/>
    </location>
</feature>
<protein>
    <submittedName>
        <fullName evidence="10">Uncharacterized protein</fullName>
    </submittedName>
</protein>
<dbReference type="Gramene" id="rna-AYBTSS11_LOCUS1454">
    <property type="protein sequence ID" value="CAJ1833042.1"/>
    <property type="gene ID" value="gene-AYBTSS11_LOCUS1454"/>
</dbReference>
<feature type="domain" description="HTH myb-type" evidence="9">
    <location>
        <begin position="5"/>
        <end position="61"/>
    </location>
</feature>
<dbReference type="GO" id="GO:0005634">
    <property type="term" value="C:nucleus"/>
    <property type="evidence" value="ECO:0007669"/>
    <property type="project" value="UniProtKB-SubCell"/>
</dbReference>
<dbReference type="InterPro" id="IPR017930">
    <property type="entry name" value="Myb_dom"/>
</dbReference>
<dbReference type="FunFam" id="1.10.10.60:FF:000218">
    <property type="entry name" value="Myb transcription factor"/>
    <property type="match status" value="1"/>
</dbReference>
<accession>A0AA86RWT0</accession>
<evidence type="ECO:0000256" key="1">
    <source>
        <dbReference type="ARBA" id="ARBA00004123"/>
    </source>
</evidence>
<dbReference type="AlphaFoldDB" id="A0AA86RWT0"/>
<dbReference type="SMART" id="SM00717">
    <property type="entry name" value="SANT"/>
    <property type="match status" value="1"/>
</dbReference>
<evidence type="ECO:0000256" key="3">
    <source>
        <dbReference type="ARBA" id="ARBA00023015"/>
    </source>
</evidence>
<evidence type="ECO:0000256" key="7">
    <source>
        <dbReference type="ARBA" id="ARBA00023242"/>
    </source>
</evidence>
<evidence type="ECO:0000256" key="5">
    <source>
        <dbReference type="ARBA" id="ARBA00023159"/>
    </source>
</evidence>
<evidence type="ECO:0000313" key="10">
    <source>
        <dbReference type="EMBL" id="CAJ1833042.1"/>
    </source>
</evidence>
<dbReference type="PROSITE" id="PS50090">
    <property type="entry name" value="MYB_LIKE"/>
    <property type="match status" value="1"/>
</dbReference>
<keyword evidence="6" id="KW-0804">Transcription</keyword>
<evidence type="ECO:0000256" key="4">
    <source>
        <dbReference type="ARBA" id="ARBA00023125"/>
    </source>
</evidence>
<dbReference type="Pfam" id="PF00249">
    <property type="entry name" value="Myb_DNA-binding"/>
    <property type="match status" value="1"/>
</dbReference>
<keyword evidence="3" id="KW-0805">Transcription regulation</keyword>
<keyword evidence="7" id="KW-0539">Nucleus</keyword>
<dbReference type="SUPFAM" id="SSF46689">
    <property type="entry name" value="Homeodomain-like"/>
    <property type="match status" value="1"/>
</dbReference>
<organism evidence="10 11">
    <name type="scientific">Sphenostylis stenocarpa</name>
    <dbReference type="NCBI Taxonomy" id="92480"/>
    <lineage>
        <taxon>Eukaryota</taxon>
        <taxon>Viridiplantae</taxon>
        <taxon>Streptophyta</taxon>
        <taxon>Embryophyta</taxon>
        <taxon>Tracheophyta</taxon>
        <taxon>Spermatophyta</taxon>
        <taxon>Magnoliopsida</taxon>
        <taxon>eudicotyledons</taxon>
        <taxon>Gunneridae</taxon>
        <taxon>Pentapetalae</taxon>
        <taxon>rosids</taxon>
        <taxon>fabids</taxon>
        <taxon>Fabales</taxon>
        <taxon>Fabaceae</taxon>
        <taxon>Papilionoideae</taxon>
        <taxon>50 kb inversion clade</taxon>
        <taxon>NPAAA clade</taxon>
        <taxon>indigoferoid/millettioid clade</taxon>
        <taxon>Phaseoleae</taxon>
        <taxon>Sphenostylis</taxon>
    </lineage>
</organism>
<dbReference type="EMBL" id="OY731398">
    <property type="protein sequence ID" value="CAJ1833042.1"/>
    <property type="molecule type" value="Genomic_DNA"/>
</dbReference>
<gene>
    <name evidence="10" type="ORF">AYBTSS11_LOCUS1454</name>
</gene>
<dbReference type="InterPro" id="IPR015495">
    <property type="entry name" value="Myb_TF_plants"/>
</dbReference>
<evidence type="ECO:0000259" key="8">
    <source>
        <dbReference type="PROSITE" id="PS50090"/>
    </source>
</evidence>
<dbReference type="GO" id="GO:0003677">
    <property type="term" value="F:DNA binding"/>
    <property type="evidence" value="ECO:0007669"/>
    <property type="project" value="UniProtKB-KW"/>
</dbReference>
<dbReference type="Proteomes" id="UP001189624">
    <property type="component" value="Chromosome 1"/>
</dbReference>
<dbReference type="CDD" id="cd00167">
    <property type="entry name" value="SANT"/>
    <property type="match status" value="1"/>
</dbReference>
<keyword evidence="2" id="KW-0677">Repeat</keyword>
<evidence type="ECO:0000256" key="6">
    <source>
        <dbReference type="ARBA" id="ARBA00023163"/>
    </source>
</evidence>
<evidence type="ECO:0000313" key="11">
    <source>
        <dbReference type="Proteomes" id="UP001189624"/>
    </source>
</evidence>
<comment type="subcellular location">
    <subcellularLocation>
        <location evidence="1">Nucleus</location>
    </subcellularLocation>
</comment>
<evidence type="ECO:0000256" key="2">
    <source>
        <dbReference type="ARBA" id="ARBA00022737"/>
    </source>
</evidence>
<name>A0AA86RWT0_9FABA</name>
<reference evidence="10" key="1">
    <citation type="submission" date="2023-10" db="EMBL/GenBank/DDBJ databases">
        <authorList>
            <person name="Domelevo Entfellner J.-B."/>
        </authorList>
    </citation>
    <scope>NUCLEOTIDE SEQUENCE</scope>
</reference>
<dbReference type="InterPro" id="IPR001005">
    <property type="entry name" value="SANT/Myb"/>
</dbReference>
<keyword evidence="5" id="KW-0010">Activator</keyword>
<dbReference type="GO" id="GO:0080090">
    <property type="term" value="P:regulation of primary metabolic process"/>
    <property type="evidence" value="ECO:0007669"/>
    <property type="project" value="UniProtKB-ARBA"/>
</dbReference>
<dbReference type="InterPro" id="IPR009057">
    <property type="entry name" value="Homeodomain-like_sf"/>
</dbReference>
<keyword evidence="11" id="KW-1185">Reference proteome</keyword>
<keyword evidence="4" id="KW-0238">DNA-binding</keyword>